<sequence length="50" mass="5421">MKALKLIGRWLGPESPLGPAVSGVVVSFLLFLAAVPAIRFGLWWLSVWGL</sequence>
<evidence type="ECO:0000313" key="3">
    <source>
        <dbReference type="Proteomes" id="UP000007319"/>
    </source>
</evidence>
<evidence type="ECO:0000256" key="1">
    <source>
        <dbReference type="SAM" id="Phobius"/>
    </source>
</evidence>
<organism evidence="2 3">
    <name type="scientific">Azospirillum baldaniorum</name>
    <dbReference type="NCBI Taxonomy" id="1064539"/>
    <lineage>
        <taxon>Bacteria</taxon>
        <taxon>Pseudomonadati</taxon>
        <taxon>Pseudomonadota</taxon>
        <taxon>Alphaproteobacteria</taxon>
        <taxon>Rhodospirillales</taxon>
        <taxon>Azospirillaceae</taxon>
        <taxon>Azospirillum</taxon>
    </lineage>
</organism>
<geneLocation type="plasmid" evidence="2 3">
    <name>AZOBR_p3</name>
</geneLocation>
<keyword evidence="1" id="KW-0472">Membrane</keyword>
<keyword evidence="2" id="KW-0614">Plasmid</keyword>
<evidence type="ECO:0000313" key="2">
    <source>
        <dbReference type="EMBL" id="CCD02903.1"/>
    </source>
</evidence>
<dbReference type="EMBL" id="HE577330">
    <property type="protein sequence ID" value="CCD02903.1"/>
    <property type="molecule type" value="Genomic_DNA"/>
</dbReference>
<reference evidence="2 3" key="1">
    <citation type="journal article" date="2011" name="PLoS Genet.">
        <title>Azospirillum genomes reveal transition of bacteria from aquatic to terrestrial environments.</title>
        <authorList>
            <person name="Wisniewski-Dye F."/>
            <person name="Borziak K."/>
            <person name="Khalsa-Moyers G."/>
            <person name="Alexandre G."/>
            <person name="Sukharnikov L.O."/>
            <person name="Wuichet K."/>
            <person name="Hurst G.B."/>
            <person name="McDonald W.H."/>
            <person name="Robertson J.S."/>
            <person name="Barbe V."/>
            <person name="Calteau A."/>
            <person name="Rouy Z."/>
            <person name="Mangenot S."/>
            <person name="Prigent-Combaret C."/>
            <person name="Normand P."/>
            <person name="Boyer M."/>
            <person name="Siguier P."/>
            <person name="Dessaux Y."/>
            <person name="Elmerich C."/>
            <person name="Condemine G."/>
            <person name="Krishnen G."/>
            <person name="Kennedy I."/>
            <person name="Paterson A.H."/>
            <person name="Gonzalez V."/>
            <person name="Mavingui P."/>
            <person name="Zhulin I.B."/>
        </authorList>
    </citation>
    <scope>NUCLEOTIDE SEQUENCE [LARGE SCALE GENOMIC DNA]</scope>
    <source>
        <strain evidence="2 3">Sp245</strain>
    </source>
</reference>
<dbReference type="Proteomes" id="UP000007319">
    <property type="component" value="Plasmid AZOBR_p3"/>
</dbReference>
<keyword evidence="1" id="KW-1133">Transmembrane helix</keyword>
<dbReference type="RefSeq" id="WP_014199415.1">
    <property type="nucleotide sequence ID" value="NC_016595.1"/>
</dbReference>
<protein>
    <submittedName>
        <fullName evidence="2">Uncharacterized protein</fullName>
    </submittedName>
</protein>
<keyword evidence="1" id="KW-0812">Transmembrane</keyword>
<accession>A0A9P1JZP6</accession>
<proteinExistence type="predicted"/>
<feature type="transmembrane region" description="Helical" evidence="1">
    <location>
        <begin position="20"/>
        <end position="45"/>
    </location>
</feature>
<dbReference type="KEGG" id="abs:AZOBR_p340141"/>
<dbReference type="AlphaFoldDB" id="A0A9P1JZP6"/>
<keyword evidence="3" id="KW-1185">Reference proteome</keyword>
<name>A0A9P1JZP6_9PROT</name>
<gene>
    <name evidence="2" type="ORF">AZOBR_p340141</name>
</gene>